<evidence type="ECO:0000313" key="2">
    <source>
        <dbReference type="Proteomes" id="UP000198882"/>
    </source>
</evidence>
<name>A0A1G9ADX3_9EURY</name>
<sequence length="134" mass="15147">MTRLRTAHTPDGRRLEASHVLEAPAADAWELLVDTTRWPEWSPLVNGVESTDRRLRSGTTGRVRVSGVWLSFRITDCSDRRWAWRISGLPIAAHRVDDLEGSRCRIVFELPLHAVGSVPVCLRALERLEALLVE</sequence>
<protein>
    <submittedName>
        <fullName evidence="1">Polyketide cyclase / dehydrase and lipid transport</fullName>
    </submittedName>
</protein>
<keyword evidence="2" id="KW-1185">Reference proteome</keyword>
<dbReference type="Proteomes" id="UP000198882">
    <property type="component" value="Unassembled WGS sequence"/>
</dbReference>
<organism evidence="1 2">
    <name type="scientific">Natronorubrum texcoconense</name>
    <dbReference type="NCBI Taxonomy" id="1095776"/>
    <lineage>
        <taxon>Archaea</taxon>
        <taxon>Methanobacteriati</taxon>
        <taxon>Methanobacteriota</taxon>
        <taxon>Stenosarchaea group</taxon>
        <taxon>Halobacteria</taxon>
        <taxon>Halobacteriales</taxon>
        <taxon>Natrialbaceae</taxon>
        <taxon>Natronorubrum</taxon>
    </lineage>
</organism>
<reference evidence="2" key="1">
    <citation type="submission" date="2016-10" db="EMBL/GenBank/DDBJ databases">
        <authorList>
            <person name="Varghese N."/>
            <person name="Submissions S."/>
        </authorList>
    </citation>
    <scope>NUCLEOTIDE SEQUENCE [LARGE SCALE GENOMIC DNA]</scope>
    <source>
        <strain evidence="2">B4,CECT 8067,JCM 17497</strain>
    </source>
</reference>
<dbReference type="Gene3D" id="3.30.530.20">
    <property type="match status" value="1"/>
</dbReference>
<accession>A0A1G9ADX3</accession>
<dbReference type="SUPFAM" id="SSF55961">
    <property type="entry name" value="Bet v1-like"/>
    <property type="match status" value="1"/>
</dbReference>
<dbReference type="Pfam" id="PF10604">
    <property type="entry name" value="Polyketide_cyc2"/>
    <property type="match status" value="1"/>
</dbReference>
<dbReference type="OrthoDB" id="66844at2157"/>
<dbReference type="InterPro" id="IPR019587">
    <property type="entry name" value="Polyketide_cyclase/dehydratase"/>
</dbReference>
<dbReference type="EMBL" id="FNFE01000003">
    <property type="protein sequence ID" value="SDK25014.1"/>
    <property type="molecule type" value="Genomic_DNA"/>
</dbReference>
<evidence type="ECO:0000313" key="1">
    <source>
        <dbReference type="EMBL" id="SDK25014.1"/>
    </source>
</evidence>
<dbReference type="STRING" id="1095776.SAMN04515672_2673"/>
<gene>
    <name evidence="1" type="ORF">SAMN04515672_2673</name>
</gene>
<dbReference type="RefSeq" id="WP_090307235.1">
    <property type="nucleotide sequence ID" value="NZ_FNFE01000003.1"/>
</dbReference>
<dbReference type="AlphaFoldDB" id="A0A1G9ADX3"/>
<dbReference type="InterPro" id="IPR023393">
    <property type="entry name" value="START-like_dom_sf"/>
</dbReference>
<proteinExistence type="predicted"/>